<dbReference type="InterPro" id="IPR025980">
    <property type="entry name" value="ATP-Sase_PUA-like_dom"/>
</dbReference>
<evidence type="ECO:0000313" key="2">
    <source>
        <dbReference type="EMBL" id="VDP83641.1"/>
    </source>
</evidence>
<dbReference type="STRING" id="31246.A0A183Q2S3"/>
<dbReference type="Pfam" id="PF14306">
    <property type="entry name" value="PUA_2"/>
    <property type="match status" value="1"/>
</dbReference>
<organism evidence="2 3">
    <name type="scientific">Schistosoma mattheei</name>
    <dbReference type="NCBI Taxonomy" id="31246"/>
    <lineage>
        <taxon>Eukaryota</taxon>
        <taxon>Metazoa</taxon>
        <taxon>Spiralia</taxon>
        <taxon>Lophotrochozoa</taxon>
        <taxon>Platyhelminthes</taxon>
        <taxon>Trematoda</taxon>
        <taxon>Digenea</taxon>
        <taxon>Strigeidida</taxon>
        <taxon>Schistosomatoidea</taxon>
        <taxon>Schistosomatidae</taxon>
        <taxon>Schistosoma</taxon>
    </lineage>
</organism>
<dbReference type="AlphaFoldDB" id="A0A183Q2S3"/>
<reference evidence="2 3" key="1">
    <citation type="submission" date="2018-11" db="EMBL/GenBank/DDBJ databases">
        <authorList>
            <consortium name="Pathogen Informatics"/>
        </authorList>
    </citation>
    <scope>NUCLEOTIDE SEQUENCE [LARGE SCALE GENOMIC DNA]</scope>
    <source>
        <strain>Denwood</strain>
        <strain evidence="3">Zambia</strain>
    </source>
</reference>
<evidence type="ECO:0000259" key="1">
    <source>
        <dbReference type="Pfam" id="PF14306"/>
    </source>
</evidence>
<dbReference type="Gene3D" id="3.10.400.10">
    <property type="entry name" value="Sulfate adenylyltransferase"/>
    <property type="match status" value="1"/>
</dbReference>
<feature type="domain" description="ATP-sulfurylase PUA-like" evidence="1">
    <location>
        <begin position="44"/>
        <end position="114"/>
    </location>
</feature>
<sequence>MFFSCKYAAPALPIRAFTSASDPPCSLMMLPKYGLVPNCDEVNPFGGPMPKELYVTDPLEVQKLKAQCLSLPHLEITDLDLQWIQTLAEGWATPLNGFMRENEYLQVLYFGQLQVSDCKFILLVI</sequence>
<name>A0A183Q2S3_9TREM</name>
<dbReference type="SUPFAM" id="SSF88697">
    <property type="entry name" value="PUA domain-like"/>
    <property type="match status" value="1"/>
</dbReference>
<accession>A0A183Q2S3</accession>
<dbReference type="Proteomes" id="UP000269396">
    <property type="component" value="Unassembled WGS sequence"/>
</dbReference>
<dbReference type="InterPro" id="IPR015947">
    <property type="entry name" value="PUA-like_sf"/>
</dbReference>
<keyword evidence="3" id="KW-1185">Reference proteome</keyword>
<proteinExistence type="predicted"/>
<protein>
    <recommendedName>
        <fullName evidence="1">ATP-sulfurylase PUA-like domain-containing protein</fullName>
    </recommendedName>
</protein>
<evidence type="ECO:0000313" key="3">
    <source>
        <dbReference type="Proteomes" id="UP000269396"/>
    </source>
</evidence>
<gene>
    <name evidence="2" type="ORF">SMTD_LOCUS20909</name>
</gene>
<dbReference type="EMBL" id="UZAL01045687">
    <property type="protein sequence ID" value="VDP83641.1"/>
    <property type="molecule type" value="Genomic_DNA"/>
</dbReference>